<evidence type="ECO:0000313" key="5">
    <source>
        <dbReference type="EMBL" id="SMP12786.1"/>
    </source>
</evidence>
<protein>
    <submittedName>
        <fullName evidence="5">RHS repeat-associated core domain-containing protein</fullName>
    </submittedName>
</protein>
<feature type="compositionally biased region" description="Polar residues" evidence="2">
    <location>
        <begin position="819"/>
        <end position="838"/>
    </location>
</feature>
<dbReference type="PANTHER" id="PTHR32305">
    <property type="match status" value="1"/>
</dbReference>
<feature type="compositionally biased region" description="Low complexity" evidence="2">
    <location>
        <begin position="804"/>
        <end position="818"/>
    </location>
</feature>
<name>A0AA45WLX3_9BACL</name>
<evidence type="ECO:0000256" key="2">
    <source>
        <dbReference type="SAM" id="MobiDB-lite"/>
    </source>
</evidence>
<organism evidence="5 6">
    <name type="scientific">Laceyella tengchongensis</name>
    <dbReference type="NCBI Taxonomy" id="574699"/>
    <lineage>
        <taxon>Bacteria</taxon>
        <taxon>Bacillati</taxon>
        <taxon>Bacillota</taxon>
        <taxon>Bacilli</taxon>
        <taxon>Bacillales</taxon>
        <taxon>Thermoactinomycetaceae</taxon>
        <taxon>Laceyella</taxon>
    </lineage>
</organism>
<dbReference type="EMBL" id="FXTU01000002">
    <property type="protein sequence ID" value="SMP12786.1"/>
    <property type="molecule type" value="Genomic_DNA"/>
</dbReference>
<sequence length="1907" mass="211068">MQFFYAERYARIRSIVSITIVLALIFTLWPQVAFDVLAAPAPKPVELEHMRTATSKTYISPDKKTYTLEEYLEPIHYKKDGKWIEIDNEIKEIKDVKLKRAAAVDDAELSLTNGGNQFQVGFAPRSRGKKVVRLQLGQAHIDFGLVDGADVAAKKAKNKVTYPSVYPYTDLSYYVTNTGFKEAWVLQKYTGQSTYTLSLKTKNVDVKQEKDGSLSFLDNKGNTVFAIPRPFMVDANDEQSFGARYELREEKNQTFIDLKVDTAWLKDEKRAYPVVIDPSVSVQGALKTYDATVTNSTNGKNVNFGTSSYLLTGTYTDPTYGTGEYRSYLKFALSPLLSGANISSATLTLHQYATTHTEQVNVYPVTSDWNSTDIKGSNQPSSGTTPISTKSVGAVGAYDFDITSLTKQWYAGTSSNYGVMLRLNSESNNRKGFRSSDYLDPDPNNSQKPKLTITYTIDPIGVESFWTTAASNVNTYNGNYYLQDTDVSISGRGPGLSVERAYNSRSNKSGIFGYGWISNLEQSLTMESSGPVAYTDADGTTHTFIPEYGSGGVPTGTYKAPDGVNLELVKNSNGTFTLVTSDQTKYNFNSAKKLVSIVDSNNNTTTIAYTDNLPTSITDASGRQITLAYDTNNRVSKVTDPANRSVEYTYDANGNLIGITHKDATGSVVSTESYGYDDNHNLISITDPNNHTKTISYDTDSDRVIAVSYPITVNGAKQTAKSTYSYDAVNNTTTVTDPKGTKTIYTHNAYGNVIQTTQDPTGFNIKNKFDYDDKNQLISHKDGNANATDGTGTYNYTYDEKGNLTSTSTPLNNTSSTTYDSKNNPVTETDANGNTTTNEYDDKNNLTASTDPVEKSTATQYNAYGNVLSETSAMSPGNNLAINGSFELDRNSDNWPDNWSKVPSGSVNISWDSTGLTTDGITLGNKSIKISNVSGATAIASDKVAYDPNKTYVLSGYVKTSGAQGRGSIYAFAFNSKTGASTAIAGAGITGTQEATRIHLSLDPGTLTGYDQLQIRGYISGINGQYGGTYWFDGLQIEEGHYGAYNVLENSDFERDLDPAGDKIPDRWYLQGDTAAGDGLDATETYSGARSVKLVGDSAKYKTVYQDVNLKGGAGSILTVSGFSKTENPNPNGIYGYIINTYDSSVGTDVVEKFTFNFDRSKSHDWQHIASEIKTTKPFDRIRVYYEYSNQTGTAWFDTAKVVPDAITTYHGYDSNNNYETSTTDPEQRVTQRTYDTVGNTTSEKVGLDTTKFTYDALDRLTKVTDAKNHTTEYQYDAAGNKTKVINAKNKETTYTYNELNQIKSVTDANNKTTTYDYDMNGNQTKITYPNGNSVSYGYDSVNRQDVISYNGTQTYTFNYDANNNLTKETDVVSGKSTEYAYDADNRLKQVKEPNGNQTDYTYDANGNVTQQKLTAGSTVITQDYGYNGNNQLTKITSNGTNQAWFNYNEQDQVARRKTADGNMTFNRYNGAGDLIARDIFDKNGNQIDSFVYTYNNKGNITSVTSKAGTTSYVYDELDQLTKETRPDGTTYEYTYDAVGNRLTKKVTSPSGTVTTTTYTYDDADQLTSVNGTTYTYDTNGNLLSDGNKTYVYDVDNRLTTVKDSAGNTIASFTYRADGMWKTMTTASGTITFHYDQNNNVAYETDQSGAVVASYTYGSENEPVSMFRGGKTYFYQLNGHGDVVALTDQTGAVVNTYTYDAFGNLVNQTGTVENPYTYAGYRYDKETGLYYLQSRYYNPETGRFLTRDTFEGFEKEPLSLNKYTYAENNPVNSIDPTGRWSFKRSLKKLLHRVVSALFSDMRQNTLTNIAFLFLGGFGAGFKTYRKLRSEFHLFEKYILRRSFKSFLRGALGGYLLGNVIGTASRIASAGNKLFNYEGWFDRTHVGRSIDKGLTRVERYLHNRINRW</sequence>
<feature type="region of interest" description="Disordered" evidence="2">
    <location>
        <begin position="804"/>
        <end position="851"/>
    </location>
</feature>
<evidence type="ECO:0000256" key="1">
    <source>
        <dbReference type="ARBA" id="ARBA00022737"/>
    </source>
</evidence>
<feature type="domain" description="DUF6531" evidence="3">
    <location>
        <begin position="472"/>
        <end position="544"/>
    </location>
</feature>
<dbReference type="PANTHER" id="PTHR32305:SF17">
    <property type="entry name" value="TRNA NUCLEASE WAPA"/>
    <property type="match status" value="1"/>
</dbReference>
<dbReference type="InterPro" id="IPR056823">
    <property type="entry name" value="TEN-like_YD-shell"/>
</dbReference>
<dbReference type="NCBIfam" id="TIGR03696">
    <property type="entry name" value="Rhs_assc_core"/>
    <property type="match status" value="1"/>
</dbReference>
<dbReference type="Gene3D" id="2.60.120.260">
    <property type="entry name" value="Galactose-binding domain-like"/>
    <property type="match status" value="2"/>
</dbReference>
<dbReference type="Gene3D" id="2.60.120.970">
    <property type="match status" value="1"/>
</dbReference>
<keyword evidence="1" id="KW-0677">Repeat</keyword>
<dbReference type="InterPro" id="IPR031325">
    <property type="entry name" value="RHS_repeat"/>
</dbReference>
<dbReference type="InterPro" id="IPR050708">
    <property type="entry name" value="T6SS_VgrG/RHS"/>
</dbReference>
<dbReference type="InterPro" id="IPR006530">
    <property type="entry name" value="YD"/>
</dbReference>
<feature type="domain" description="Teneurin-like YD-shell" evidence="4">
    <location>
        <begin position="1497"/>
        <end position="1771"/>
    </location>
</feature>
<dbReference type="RefSeq" id="WP_284724080.1">
    <property type="nucleotide sequence ID" value="NZ_FXTU01000002.1"/>
</dbReference>
<dbReference type="Proteomes" id="UP001157946">
    <property type="component" value="Unassembled WGS sequence"/>
</dbReference>
<evidence type="ECO:0000313" key="6">
    <source>
        <dbReference type="Proteomes" id="UP001157946"/>
    </source>
</evidence>
<evidence type="ECO:0000259" key="4">
    <source>
        <dbReference type="Pfam" id="PF25023"/>
    </source>
</evidence>
<dbReference type="Pfam" id="PF25023">
    <property type="entry name" value="TEN_YD-shell"/>
    <property type="match status" value="2"/>
</dbReference>
<comment type="caution">
    <text evidence="5">The sequence shown here is derived from an EMBL/GenBank/DDBJ whole genome shotgun (WGS) entry which is preliminary data.</text>
</comment>
<feature type="domain" description="Teneurin-like YD-shell" evidence="4">
    <location>
        <begin position="1212"/>
        <end position="1396"/>
    </location>
</feature>
<dbReference type="Gene3D" id="2.180.10.10">
    <property type="entry name" value="RHS repeat-associated core"/>
    <property type="match status" value="3"/>
</dbReference>
<dbReference type="NCBIfam" id="NF033679">
    <property type="entry name" value="DNRLRE_dom"/>
    <property type="match status" value="1"/>
</dbReference>
<accession>A0AA45WLX3</accession>
<gene>
    <name evidence="5" type="ORF">SAMN06265361_102399</name>
</gene>
<keyword evidence="6" id="KW-1185">Reference proteome</keyword>
<dbReference type="InterPro" id="IPR022385">
    <property type="entry name" value="Rhs_assc_core"/>
</dbReference>
<dbReference type="Pfam" id="PF05593">
    <property type="entry name" value="RHS_repeat"/>
    <property type="match status" value="4"/>
</dbReference>
<evidence type="ECO:0000259" key="3">
    <source>
        <dbReference type="Pfam" id="PF20148"/>
    </source>
</evidence>
<dbReference type="NCBIfam" id="TIGR01643">
    <property type="entry name" value="YD_repeat_2x"/>
    <property type="match status" value="12"/>
</dbReference>
<proteinExistence type="predicted"/>
<dbReference type="Pfam" id="PF20148">
    <property type="entry name" value="DUF6531"/>
    <property type="match status" value="1"/>
</dbReference>
<reference evidence="5" key="1">
    <citation type="submission" date="2017-05" db="EMBL/GenBank/DDBJ databases">
        <authorList>
            <person name="Varghese N."/>
            <person name="Submissions S."/>
        </authorList>
    </citation>
    <scope>NUCLEOTIDE SEQUENCE</scope>
    <source>
        <strain evidence="5">DSM 45262</strain>
    </source>
</reference>
<dbReference type="InterPro" id="IPR045351">
    <property type="entry name" value="DUF6531"/>
</dbReference>